<protein>
    <submittedName>
        <fullName evidence="1">Uncharacterized protein</fullName>
    </submittedName>
</protein>
<dbReference type="AlphaFoldDB" id="A0AAE4C985"/>
<proteinExistence type="predicted"/>
<dbReference type="EMBL" id="JAVDYB010000001">
    <property type="protein sequence ID" value="MDR7276296.1"/>
    <property type="molecule type" value="Genomic_DNA"/>
</dbReference>
<sequence>MSQLTAAATGLARRRVTPARRRMPGLLRAMLRHRAAGCCRAPDLVRLVDRAHRESRANR</sequence>
<dbReference type="Proteomes" id="UP001183643">
    <property type="component" value="Unassembled WGS sequence"/>
</dbReference>
<dbReference type="RefSeq" id="WP_310368326.1">
    <property type="nucleotide sequence ID" value="NZ_JAVDYB010000001.1"/>
</dbReference>
<keyword evidence="2" id="KW-1185">Reference proteome</keyword>
<comment type="caution">
    <text evidence="1">The sequence shown here is derived from an EMBL/GenBank/DDBJ whole genome shotgun (WGS) entry which is preliminary data.</text>
</comment>
<reference evidence="1" key="1">
    <citation type="submission" date="2023-07" db="EMBL/GenBank/DDBJ databases">
        <title>Sequencing the genomes of 1000 actinobacteria strains.</title>
        <authorList>
            <person name="Klenk H.-P."/>
        </authorList>
    </citation>
    <scope>NUCLEOTIDE SEQUENCE</scope>
    <source>
        <strain evidence="1">DSM 44707</strain>
    </source>
</reference>
<evidence type="ECO:0000313" key="2">
    <source>
        <dbReference type="Proteomes" id="UP001183643"/>
    </source>
</evidence>
<gene>
    <name evidence="1" type="ORF">J2S41_003074</name>
</gene>
<organism evidence="1 2">
    <name type="scientific">Catenuloplanes atrovinosus</name>
    <dbReference type="NCBI Taxonomy" id="137266"/>
    <lineage>
        <taxon>Bacteria</taxon>
        <taxon>Bacillati</taxon>
        <taxon>Actinomycetota</taxon>
        <taxon>Actinomycetes</taxon>
        <taxon>Micromonosporales</taxon>
        <taxon>Micromonosporaceae</taxon>
        <taxon>Catenuloplanes</taxon>
    </lineage>
</organism>
<accession>A0AAE4C985</accession>
<evidence type="ECO:0000313" key="1">
    <source>
        <dbReference type="EMBL" id="MDR7276296.1"/>
    </source>
</evidence>
<name>A0AAE4C985_9ACTN</name>